<protein>
    <submittedName>
        <fullName evidence="1">Uncharacterized protein</fullName>
    </submittedName>
</protein>
<proteinExistence type="predicted"/>
<dbReference type="AlphaFoldDB" id="A0A423JXL3"/>
<evidence type="ECO:0000313" key="2">
    <source>
        <dbReference type="Proteomes" id="UP000286351"/>
    </source>
</evidence>
<dbReference type="EMBL" id="MOBO01000001">
    <property type="protein sequence ID" value="RON42425.1"/>
    <property type="molecule type" value="Genomic_DNA"/>
</dbReference>
<sequence length="118" mass="13447">MSEIIELEFHSKELTDFQLCRLGRASIRQYSVPVTAFISDAFIANDTCHGVSFDHVEQGGAYRPLNGGLLRTGKIQRAWKEGRFWLIETQSGNYVLGSFMRDVGRKSFRELLQTGERC</sequence>
<gene>
    <name evidence="1" type="ORF">BK664_02285</name>
</gene>
<dbReference type="RefSeq" id="WP_123364342.1">
    <property type="nucleotide sequence ID" value="NZ_MOBO01000001.1"/>
</dbReference>
<reference evidence="1 2" key="1">
    <citation type="submission" date="2016-10" db="EMBL/GenBank/DDBJ databases">
        <title>Comparative genome analysis of multiple Pseudomonas spp. focuses on biocontrol and plant growth promoting traits.</title>
        <authorList>
            <person name="Tao X.-Y."/>
            <person name="Taylor C.G."/>
        </authorList>
    </citation>
    <scope>NUCLEOTIDE SEQUENCE [LARGE SCALE GENOMIC DNA]</scope>
    <source>
        <strain evidence="1 2">38D4</strain>
    </source>
</reference>
<name>A0A423JXL3_9PSED</name>
<accession>A0A423JXL3</accession>
<organism evidence="1 2">
    <name type="scientific">Pseudomonas brassicacearum</name>
    <dbReference type="NCBI Taxonomy" id="930166"/>
    <lineage>
        <taxon>Bacteria</taxon>
        <taxon>Pseudomonadati</taxon>
        <taxon>Pseudomonadota</taxon>
        <taxon>Gammaproteobacteria</taxon>
        <taxon>Pseudomonadales</taxon>
        <taxon>Pseudomonadaceae</taxon>
        <taxon>Pseudomonas</taxon>
    </lineage>
</organism>
<evidence type="ECO:0000313" key="1">
    <source>
        <dbReference type="EMBL" id="RON42425.1"/>
    </source>
</evidence>
<dbReference type="Proteomes" id="UP000286351">
    <property type="component" value="Unassembled WGS sequence"/>
</dbReference>
<comment type="caution">
    <text evidence="1">The sequence shown here is derived from an EMBL/GenBank/DDBJ whole genome shotgun (WGS) entry which is preliminary data.</text>
</comment>